<keyword evidence="3 9" id="KW-0418">Kinase</keyword>
<keyword evidence="7" id="KW-0812">Transmembrane</keyword>
<proteinExistence type="predicted"/>
<dbReference type="EMBL" id="CP036287">
    <property type="protein sequence ID" value="QDU66184.1"/>
    <property type="molecule type" value="Genomic_DNA"/>
</dbReference>
<dbReference type="Proteomes" id="UP000316921">
    <property type="component" value="Chromosome"/>
</dbReference>
<evidence type="ECO:0000256" key="4">
    <source>
        <dbReference type="ARBA" id="ARBA00022840"/>
    </source>
</evidence>
<dbReference type="Gene3D" id="3.30.200.20">
    <property type="entry name" value="Phosphorylase Kinase, domain 1"/>
    <property type="match status" value="1"/>
</dbReference>
<dbReference type="GO" id="GO:0004674">
    <property type="term" value="F:protein serine/threonine kinase activity"/>
    <property type="evidence" value="ECO:0007669"/>
    <property type="project" value="UniProtKB-EC"/>
</dbReference>
<evidence type="ECO:0000256" key="7">
    <source>
        <dbReference type="SAM" id="Phobius"/>
    </source>
</evidence>
<keyword evidence="4" id="KW-0067">ATP-binding</keyword>
<name>A0A518BGV3_9BACT</name>
<accession>A0A518BGV3</accession>
<dbReference type="RefSeq" id="WP_419192176.1">
    <property type="nucleotide sequence ID" value="NZ_CP036287.1"/>
</dbReference>
<dbReference type="SUPFAM" id="SSF48452">
    <property type="entry name" value="TPR-like"/>
    <property type="match status" value="1"/>
</dbReference>
<gene>
    <name evidence="9" type="primary">pknB_13</name>
    <name evidence="9" type="ORF">Pla133_12500</name>
</gene>
<dbReference type="Gene3D" id="1.10.510.10">
    <property type="entry name" value="Transferase(Phosphotransferase) domain 1"/>
    <property type="match status" value="1"/>
</dbReference>
<dbReference type="InterPro" id="IPR011990">
    <property type="entry name" value="TPR-like_helical_dom_sf"/>
</dbReference>
<dbReference type="PANTHER" id="PTHR43289">
    <property type="entry name" value="MITOGEN-ACTIVATED PROTEIN KINASE KINASE KINASE 20-RELATED"/>
    <property type="match status" value="1"/>
</dbReference>
<organism evidence="9 10">
    <name type="scientific">Engelhardtia mirabilis</name>
    <dbReference type="NCBI Taxonomy" id="2528011"/>
    <lineage>
        <taxon>Bacteria</taxon>
        <taxon>Pseudomonadati</taxon>
        <taxon>Planctomycetota</taxon>
        <taxon>Planctomycetia</taxon>
        <taxon>Planctomycetia incertae sedis</taxon>
        <taxon>Engelhardtia</taxon>
    </lineage>
</organism>
<dbReference type="AlphaFoldDB" id="A0A518BGV3"/>
<evidence type="ECO:0000256" key="6">
    <source>
        <dbReference type="SAM" id="MobiDB-lite"/>
    </source>
</evidence>
<feature type="domain" description="Protein kinase" evidence="8">
    <location>
        <begin position="53"/>
        <end position="353"/>
    </location>
</feature>
<evidence type="ECO:0000256" key="3">
    <source>
        <dbReference type="ARBA" id="ARBA00022777"/>
    </source>
</evidence>
<dbReference type="KEGG" id="pbap:Pla133_12500"/>
<evidence type="ECO:0000313" key="9">
    <source>
        <dbReference type="EMBL" id="QDU66184.1"/>
    </source>
</evidence>
<feature type="transmembrane region" description="Helical" evidence="7">
    <location>
        <begin position="381"/>
        <end position="402"/>
    </location>
</feature>
<sequence length="1100" mass="119397">MAKHTDDGAPPPSFLERALAVAFDSESRSGCEPGLGLPSGAGEVRPPVQVGRFLILGEIARGGGGVVHLAHDPDLERDVALKILRAGPHEAAQARDRFRREVLVSGRLAHPCFVPVHECGTTVDGDPFYVMRLVQGRTLTQLLFERAGGREPSAVEARASQRRLLVVLEQVAQAVGSAHAQGLVHRDLKPSNVMVGAFGEVQVMDWGVAKLLDQPEADPPLGSACGLEPGREPAPRPDSPHSLAGRVMGTPWYMPPEQARGEVELMDERSDVFALGALLCEILTGEPPFRGDRVQALRSARAGELQPALLALRNCGAEPELLSLAQSSLAEHVTDRPRDAMAFANALTAHFALQDETARRAEVAAAAARVEAREERRRRKLGLALAGAVLVALATAGAGLWVRHQDELSRVERRSAAVQGAHDSALASLARAQATGQEDPSTWDLALLEAEQAGRLLNSGEVRAGLAEQVLDLRDRARAGAERAHEVQRELDRDRLMLDRLERVRVPMVRSDFANAHADLAAAFASYGLALESPIPPAARESAIATQLANALGQWALYYFVYSGRPGDERGDFANRMLERGNELDPDLARVAIRDAIRARDRGALESLAAADASLDFAAPTFALLGGGLRIVGALDQAEATYERALSVHPGDCWLNHEFAQLLADRGDERTPEALEHAFAALGSCGGTWGARHLLGGLLRREDRMQDALEQFEALARVVPNDGHIRSHIADCLLDLGRGWDALESARHALELAPEDSHAWHVLARIEQSRGRRRAQVEAARRSFEADPDSLAMARALGKSLFFVDHYEEAIALYEGFLVEDVEGVESERERIAESDRWMKYGLLMGRVGEREASVRALRTAIRFDPSNAFAHCNLGMALEERGDFAGAGTSYRRGHELGSAQPAWSVPTEAWASGADRLLHLAARLDAFEGGLWQPDPDLDAYLLALAASYSQRHPLAVRAYEQALVRVPDLAAEAGAEYRRSLAGSAAAACQLGGLRDGERVAYAQRALDWLSEDLEGWQLELRTDPQGSFRAASTALRRMQSHRSYEDVRGEAQLDALRALGEDGERVAARALDLWAAIGAEVDSIVAMELEWEAARD</sequence>
<dbReference type="InterPro" id="IPR011009">
    <property type="entry name" value="Kinase-like_dom_sf"/>
</dbReference>
<keyword evidence="10" id="KW-1185">Reference proteome</keyword>
<feature type="repeat" description="TPR" evidence="5">
    <location>
        <begin position="619"/>
        <end position="652"/>
    </location>
</feature>
<dbReference type="InterPro" id="IPR008271">
    <property type="entry name" value="Ser/Thr_kinase_AS"/>
</dbReference>
<keyword evidence="1 9" id="KW-0808">Transferase</keyword>
<dbReference type="Gene3D" id="1.25.40.10">
    <property type="entry name" value="Tetratricopeptide repeat domain"/>
    <property type="match status" value="2"/>
</dbReference>
<evidence type="ECO:0000256" key="5">
    <source>
        <dbReference type="PROSITE-ProRule" id="PRU00339"/>
    </source>
</evidence>
<dbReference type="PANTHER" id="PTHR43289:SF6">
    <property type="entry name" value="SERINE_THREONINE-PROTEIN KINASE NEKL-3"/>
    <property type="match status" value="1"/>
</dbReference>
<dbReference type="SUPFAM" id="SSF56112">
    <property type="entry name" value="Protein kinase-like (PK-like)"/>
    <property type="match status" value="1"/>
</dbReference>
<dbReference type="CDD" id="cd14014">
    <property type="entry name" value="STKc_PknB_like"/>
    <property type="match status" value="1"/>
</dbReference>
<dbReference type="SMART" id="SM00028">
    <property type="entry name" value="TPR"/>
    <property type="match status" value="6"/>
</dbReference>
<feature type="repeat" description="TPR" evidence="5">
    <location>
        <begin position="835"/>
        <end position="868"/>
    </location>
</feature>
<dbReference type="InterPro" id="IPR000719">
    <property type="entry name" value="Prot_kinase_dom"/>
</dbReference>
<protein>
    <submittedName>
        <fullName evidence="9">Serine/threonine-protein kinase PknB</fullName>
        <ecNumber evidence="9">2.7.11.1</ecNumber>
    </submittedName>
</protein>
<evidence type="ECO:0000256" key="1">
    <source>
        <dbReference type="ARBA" id="ARBA00022679"/>
    </source>
</evidence>
<dbReference type="Pfam" id="PF00069">
    <property type="entry name" value="Pkinase"/>
    <property type="match status" value="1"/>
</dbReference>
<evidence type="ECO:0000259" key="8">
    <source>
        <dbReference type="PROSITE" id="PS50011"/>
    </source>
</evidence>
<dbReference type="GO" id="GO:0005524">
    <property type="term" value="F:ATP binding"/>
    <property type="evidence" value="ECO:0007669"/>
    <property type="project" value="UniProtKB-KW"/>
</dbReference>
<evidence type="ECO:0000256" key="2">
    <source>
        <dbReference type="ARBA" id="ARBA00022741"/>
    </source>
</evidence>
<dbReference type="PROSITE" id="PS50005">
    <property type="entry name" value="TPR"/>
    <property type="match status" value="2"/>
</dbReference>
<feature type="compositionally biased region" description="Basic and acidic residues" evidence="6">
    <location>
        <begin position="229"/>
        <end position="239"/>
    </location>
</feature>
<keyword evidence="7" id="KW-1133">Transmembrane helix</keyword>
<dbReference type="PROSITE" id="PS00108">
    <property type="entry name" value="PROTEIN_KINASE_ST"/>
    <property type="match status" value="1"/>
</dbReference>
<keyword evidence="5" id="KW-0802">TPR repeat</keyword>
<dbReference type="SMART" id="SM00220">
    <property type="entry name" value="S_TKc"/>
    <property type="match status" value="1"/>
</dbReference>
<feature type="region of interest" description="Disordered" evidence="6">
    <location>
        <begin position="219"/>
        <end position="251"/>
    </location>
</feature>
<dbReference type="PROSITE" id="PS50011">
    <property type="entry name" value="PROTEIN_KINASE_DOM"/>
    <property type="match status" value="1"/>
</dbReference>
<keyword evidence="2" id="KW-0547">Nucleotide-binding</keyword>
<reference evidence="9 10" key="1">
    <citation type="submission" date="2019-02" db="EMBL/GenBank/DDBJ databases">
        <title>Deep-cultivation of Planctomycetes and their phenomic and genomic characterization uncovers novel biology.</title>
        <authorList>
            <person name="Wiegand S."/>
            <person name="Jogler M."/>
            <person name="Boedeker C."/>
            <person name="Pinto D."/>
            <person name="Vollmers J."/>
            <person name="Rivas-Marin E."/>
            <person name="Kohn T."/>
            <person name="Peeters S.H."/>
            <person name="Heuer A."/>
            <person name="Rast P."/>
            <person name="Oberbeckmann S."/>
            <person name="Bunk B."/>
            <person name="Jeske O."/>
            <person name="Meyerdierks A."/>
            <person name="Storesund J.E."/>
            <person name="Kallscheuer N."/>
            <person name="Luecker S."/>
            <person name="Lage O.M."/>
            <person name="Pohl T."/>
            <person name="Merkel B.J."/>
            <person name="Hornburger P."/>
            <person name="Mueller R.-W."/>
            <person name="Bruemmer F."/>
            <person name="Labrenz M."/>
            <person name="Spormann A.M."/>
            <person name="Op den Camp H."/>
            <person name="Overmann J."/>
            <person name="Amann R."/>
            <person name="Jetten M.S.M."/>
            <person name="Mascher T."/>
            <person name="Medema M.H."/>
            <person name="Devos D.P."/>
            <person name="Kaster A.-K."/>
            <person name="Ovreas L."/>
            <person name="Rohde M."/>
            <person name="Galperin M.Y."/>
            <person name="Jogler C."/>
        </authorList>
    </citation>
    <scope>NUCLEOTIDE SEQUENCE [LARGE SCALE GENOMIC DNA]</scope>
    <source>
        <strain evidence="9 10">Pla133</strain>
    </source>
</reference>
<evidence type="ECO:0000313" key="10">
    <source>
        <dbReference type="Proteomes" id="UP000316921"/>
    </source>
</evidence>
<dbReference type="InterPro" id="IPR019734">
    <property type="entry name" value="TPR_rpt"/>
</dbReference>
<dbReference type="EC" id="2.7.11.1" evidence="9"/>
<keyword evidence="7" id="KW-0472">Membrane</keyword>